<keyword evidence="2" id="KW-0234">DNA repair</keyword>
<dbReference type="NCBIfam" id="TIGR02772">
    <property type="entry name" value="Ku_bact"/>
    <property type="match status" value="1"/>
</dbReference>
<dbReference type="Gene3D" id="2.40.290.10">
    <property type="match status" value="1"/>
</dbReference>
<dbReference type="CDD" id="cd00789">
    <property type="entry name" value="KU_like"/>
    <property type="match status" value="1"/>
</dbReference>
<dbReference type="SMART" id="SM00559">
    <property type="entry name" value="Ku78"/>
    <property type="match status" value="1"/>
</dbReference>
<dbReference type="InterPro" id="IPR016194">
    <property type="entry name" value="SPOC-like_C_dom_sf"/>
</dbReference>
<comment type="subunit">
    <text evidence="2">Homodimer. Interacts with LigD.</text>
</comment>
<comment type="caution">
    <text evidence="5">The sequence shown here is derived from an EMBL/GenBank/DDBJ whole genome shotgun (WGS) entry which is preliminary data.</text>
</comment>
<evidence type="ECO:0000256" key="2">
    <source>
        <dbReference type="HAMAP-Rule" id="MF_01875"/>
    </source>
</evidence>
<gene>
    <name evidence="2" type="primary">ku</name>
    <name evidence="5" type="ORF">HQN87_20975</name>
</gene>
<evidence type="ECO:0000313" key="5">
    <source>
        <dbReference type="EMBL" id="NQX47802.1"/>
    </source>
</evidence>
<comment type="similarity">
    <text evidence="2">Belongs to the prokaryotic Ku family.</text>
</comment>
<dbReference type="SUPFAM" id="SSF100939">
    <property type="entry name" value="SPOC domain-like"/>
    <property type="match status" value="1"/>
</dbReference>
<keyword evidence="1 2" id="KW-0238">DNA-binding</keyword>
<accession>A0ABX2DT07</accession>
<feature type="domain" description="Ku" evidence="4">
    <location>
        <begin position="52"/>
        <end position="180"/>
    </location>
</feature>
<evidence type="ECO:0000259" key="4">
    <source>
        <dbReference type="SMART" id="SM00559"/>
    </source>
</evidence>
<evidence type="ECO:0000256" key="1">
    <source>
        <dbReference type="ARBA" id="ARBA00023125"/>
    </source>
</evidence>
<name>A0ABX2DT07_9BACL</name>
<dbReference type="PIRSF" id="PIRSF006493">
    <property type="entry name" value="Prok_Ku"/>
    <property type="match status" value="1"/>
</dbReference>
<dbReference type="HAMAP" id="MF_01875">
    <property type="entry name" value="Prokaryotic_Ku"/>
    <property type="match status" value="1"/>
</dbReference>
<keyword evidence="2" id="KW-0233">DNA recombination</keyword>
<dbReference type="Pfam" id="PF02735">
    <property type="entry name" value="Ku"/>
    <property type="match status" value="1"/>
</dbReference>
<reference evidence="5 6" key="1">
    <citation type="submission" date="2020-05" db="EMBL/GenBank/DDBJ databases">
        <title>Paenibacillus glebae, sp. nov., Paenibacillus humi sp. nov., Paenibacillus pedi sp. nov., Paenibacillus terrestris sp. nov. and Paenibacillus terricola sp. nov., isolated from a forest top soil sample.</title>
        <authorList>
            <person name="Qi S."/>
            <person name="Carlier A."/>
            <person name="Cnockaert M."/>
            <person name="Vandamme P."/>
        </authorList>
    </citation>
    <scope>NUCLEOTIDE SEQUENCE [LARGE SCALE GENOMIC DNA]</scope>
    <source>
        <strain evidence="5 6">LMG 29502</strain>
    </source>
</reference>
<organism evidence="5 6">
    <name type="scientific">Paenibacillus tritici</name>
    <dbReference type="NCBI Taxonomy" id="1873425"/>
    <lineage>
        <taxon>Bacteria</taxon>
        <taxon>Bacillati</taxon>
        <taxon>Bacillota</taxon>
        <taxon>Bacilli</taxon>
        <taxon>Bacillales</taxon>
        <taxon>Paenibacillaceae</taxon>
        <taxon>Paenibacillus</taxon>
    </lineage>
</organism>
<comment type="function">
    <text evidence="2">With LigD forms a non-homologous end joining (NHEJ) DNA repair enzyme, which repairs dsDNA breaks with reduced fidelity. Binds linear dsDNA with 5'- and 3'- overhangs but not closed circular dsDNA nor ssDNA. Recruits and stimulates the ligase activity of LigD.</text>
</comment>
<dbReference type="InterPro" id="IPR009187">
    <property type="entry name" value="Prok_Ku"/>
</dbReference>
<dbReference type="Proteomes" id="UP000711047">
    <property type="component" value="Unassembled WGS sequence"/>
</dbReference>
<evidence type="ECO:0000313" key="6">
    <source>
        <dbReference type="Proteomes" id="UP000711047"/>
    </source>
</evidence>
<keyword evidence="6" id="KW-1185">Reference proteome</keyword>
<feature type="region of interest" description="Disordered" evidence="3">
    <location>
        <begin position="253"/>
        <end position="281"/>
    </location>
</feature>
<dbReference type="InterPro" id="IPR006164">
    <property type="entry name" value="DNA_bd_Ku70/Ku80"/>
</dbReference>
<sequence>MQAIWKGAVSFGLVHVPVKMYSSTEDKDIPLRLLHREHKEPIHYKRTCAKCEQEVPWNDIVKGYEYKEGHYVTFEHQELEDLASETSREIRIVDFVDLTEIDPVYYQKTYYLSPEETGQHVYKLLVSALESTHKIGVAHVTIRQKSSLAAVRVIDGVLCLATMFYDEELRDPSQIPDLPDKEKVDRRELDMAKMLIEGLTGNFEPEKYRNEYKERLRTAIKDKMDGKEVQVAPEDKATNVLDLMDALQASLKQLRPLEEPDKGSSKSSKSRSAARSKRTGA</sequence>
<dbReference type="PANTHER" id="PTHR41251:SF1">
    <property type="entry name" value="NON-HOMOLOGOUS END JOINING PROTEIN KU"/>
    <property type="match status" value="1"/>
</dbReference>
<feature type="compositionally biased region" description="Basic residues" evidence="3">
    <location>
        <begin position="268"/>
        <end position="281"/>
    </location>
</feature>
<evidence type="ECO:0000256" key="3">
    <source>
        <dbReference type="SAM" id="MobiDB-lite"/>
    </source>
</evidence>
<dbReference type="RefSeq" id="WP_173137306.1">
    <property type="nucleotide sequence ID" value="NZ_JABMKX010000011.1"/>
</dbReference>
<proteinExistence type="inferred from homology"/>
<keyword evidence="2" id="KW-0227">DNA damage</keyword>
<feature type="compositionally biased region" description="Basic and acidic residues" evidence="3">
    <location>
        <begin position="255"/>
        <end position="264"/>
    </location>
</feature>
<protein>
    <recommendedName>
        <fullName evidence="2">Non-homologous end joining protein Ku</fullName>
    </recommendedName>
</protein>
<dbReference type="PANTHER" id="PTHR41251">
    <property type="entry name" value="NON-HOMOLOGOUS END JOINING PROTEIN KU"/>
    <property type="match status" value="1"/>
</dbReference>
<dbReference type="EMBL" id="JABMKX010000011">
    <property type="protein sequence ID" value="NQX47802.1"/>
    <property type="molecule type" value="Genomic_DNA"/>
</dbReference>